<dbReference type="eggNOG" id="KOG1912">
    <property type="taxonomic scope" value="Eukaryota"/>
</dbReference>
<dbReference type="InterPro" id="IPR057852">
    <property type="entry name" value="Beta-prop_WDR11_1st"/>
</dbReference>
<evidence type="ECO:0000313" key="3">
    <source>
        <dbReference type="Proteomes" id="UP000078387"/>
    </source>
</evidence>
<dbReference type="InterPro" id="IPR039694">
    <property type="entry name" value="WDR11"/>
</dbReference>
<proteinExistence type="predicted"/>
<evidence type="ECO:0000313" key="2">
    <source>
        <dbReference type="EMBL" id="GAT96232.1"/>
    </source>
</evidence>
<accession>A0A175JRY4</accession>
<dbReference type="PANTHER" id="PTHR14593">
    <property type="entry name" value="WD REPEAT-CONTAINING PROTEIN 11"/>
    <property type="match status" value="1"/>
</dbReference>
<dbReference type="VEuPathDB" id="AmoebaDB:EHI5A_083830"/>
<dbReference type="SUPFAM" id="SSF50978">
    <property type="entry name" value="WD40 repeat-like"/>
    <property type="match status" value="2"/>
</dbReference>
<dbReference type="PANTHER" id="PTHR14593:SF5">
    <property type="entry name" value="WD REPEAT-CONTAINING PROTEIN 11"/>
    <property type="match status" value="1"/>
</dbReference>
<dbReference type="InterPro" id="IPR036322">
    <property type="entry name" value="WD40_repeat_dom_sf"/>
</dbReference>
<dbReference type="VEuPathDB" id="AmoebaDB:EHI8A_051280"/>
<dbReference type="Pfam" id="PF23751">
    <property type="entry name" value="Beta-prop_WDR11_1st"/>
    <property type="match status" value="1"/>
</dbReference>
<dbReference type="Gene3D" id="2.130.10.10">
    <property type="entry name" value="YVTN repeat-like/Quinoprotein amine dehydrogenase"/>
    <property type="match status" value="1"/>
</dbReference>
<dbReference type="EMBL" id="BDEQ01000001">
    <property type="protein sequence ID" value="GAT96232.1"/>
    <property type="molecule type" value="Genomic_DNA"/>
</dbReference>
<evidence type="ECO:0000259" key="1">
    <source>
        <dbReference type="Pfam" id="PF23751"/>
    </source>
</evidence>
<dbReference type="Proteomes" id="UP000078387">
    <property type="component" value="Unassembled WGS sequence"/>
</dbReference>
<organism evidence="2 3">
    <name type="scientific">Entamoeba histolytica</name>
    <dbReference type="NCBI Taxonomy" id="5759"/>
    <lineage>
        <taxon>Eukaryota</taxon>
        <taxon>Amoebozoa</taxon>
        <taxon>Evosea</taxon>
        <taxon>Archamoebae</taxon>
        <taxon>Mastigamoebida</taxon>
        <taxon>Entamoebidae</taxon>
        <taxon>Entamoeba</taxon>
    </lineage>
</organism>
<comment type="caution">
    <text evidence="2">The sequence shown here is derived from an EMBL/GenBank/DDBJ whole genome shotgun (WGS) entry which is preliminary data.</text>
</comment>
<name>A0A175JRY4_ENTHI</name>
<dbReference type="AlphaFoldDB" id="A0A175JRY4"/>
<dbReference type="VEuPathDB" id="AmoebaDB:EHI7A_051750"/>
<dbReference type="InterPro" id="IPR001680">
    <property type="entry name" value="WD40_rpt"/>
</dbReference>
<feature type="domain" description="WDR11 first beta-propeller" evidence="1">
    <location>
        <begin position="28"/>
        <end position="196"/>
    </location>
</feature>
<reference evidence="2 3" key="1">
    <citation type="submission" date="2016-05" db="EMBL/GenBank/DDBJ databases">
        <title>First whole genome sequencing of Entamoeba histolytica HM1:IMSS-clone-6.</title>
        <authorList>
            <person name="Mukherjee Avik.K."/>
            <person name="Izumyama S."/>
            <person name="Nakada-Tsukui K."/>
            <person name="Nozaki T."/>
        </authorList>
    </citation>
    <scope>NUCLEOTIDE SEQUENCE [LARGE SCALE GENOMIC DNA]</scope>
    <source>
        <strain evidence="2 3">HM1:IMSS clone 6</strain>
    </source>
</reference>
<gene>
    <name evidence="2" type="ORF">CL6EHI_156410</name>
</gene>
<dbReference type="VEuPathDB" id="AmoebaDB:EHI_156410"/>
<sequence length="1086" mass="124808">MSRFANVFNVSFGSNKEKKNSQRIKTLSENNKGAIDWNYGVMAFGSRTNVIVMDSFSFIIINVLNHHIEDITAIKFQDNYPFEIPYSKRNVQLISGDAAGNIILWDYFNNTPLISYSNVSNTPVKCLRWHKNASNIFISLFGNGTIIFYDSITGQAVKYIESNSIINPISFEQSPFDPDEICVCTMYEVFLISTKQMTVYEIYTCPSNIKSGDITIIKSIYYSKTPQKLLLLTSSELVIFDTVLTNTIGSILLTQSPSIFSFSLDESKVNIFNTEGYVEQYQINVDELFIDKITTTTNTPKKLPPIFHLIRNPINNDICIQLQNGSISILRDDGSDFNITFSDCSFSCQATVLVPYNQTSLCIGTETGETYLMDVDNQKLTNMKAPNIACPIRGITCLNESIILYGVEKRNKSEYSPGFNENRIMRFPEKKERGCSYLSSLTTSKEEIRKVIISSNGLVSVFVYTSKIQFWENKSDSYKLEPIHINIQVHCIVPIKNKINECSFLCTSDKDILIIRYNKGKATSEKIYTHSSKIRVLSNFSEKLYIFVDSKNIIYNVEINQLQNNKVNEFDKRSPVHQKIINIIPCPKEETKKIGIITQNQNCFIYDYSTGRLNNDFNVFLQQRRIKVIDMCWVKGDIPVVLTHAKQVMIYSPDEEKVEMKDNSQTTPLHLLPSKIFRKVMSIMLHGFTEETILSNIINKYHMNIDFITNENDKQKLCEGTWIKTNTMKNEYNEYITIINKTEITLIEQYIKITELLKYPQLNEFWKLTNKCIQQAKQRDSNEQYQNIIRQNNKLFLNDSIKVNKRIVPQIKDVVPPPYGLYPELFVDTKLIDETEKLRLEKYEIAIQEDEEINDVEKSCKLNELELVFGTDCSMIGKYIDMLKKTQKIEYGLCATLFASTTHPELLENTINDVIDELLNIRHEEEAIHLLENIGNYQSACQLMIQTGKVFQAAYASTTLLPLDKTVPSIYIPYVVQQLGKGYYIPAAINLMKVGGFIDAIRILLKGNYIELSALLLNVLLAENMVNLDEQIEVNLKTIIFQSPINVTTFRELCRVVYEKYISILLNNLEIPSLAEFYSIRLRLLD</sequence>
<dbReference type="VEuPathDB" id="AmoebaDB:KM1_098350"/>
<dbReference type="InterPro" id="IPR015943">
    <property type="entry name" value="WD40/YVTN_repeat-like_dom_sf"/>
</dbReference>
<dbReference type="SMART" id="SM00320">
    <property type="entry name" value="WD40"/>
    <property type="match status" value="2"/>
</dbReference>
<protein>
    <submittedName>
        <fullName evidence="2">WD domain containing protein</fullName>
    </submittedName>
</protein>
<dbReference type="GO" id="GO:0005737">
    <property type="term" value="C:cytoplasm"/>
    <property type="evidence" value="ECO:0007669"/>
    <property type="project" value="TreeGrafter"/>
</dbReference>